<sequence>MRVAAACLGDHMTGLSPAKDAFLEVGSASAVDDKRASGI</sequence>
<proteinExistence type="predicted"/>
<accession>G7TAA9</accession>
<evidence type="ECO:0000313" key="1">
    <source>
        <dbReference type="EMBL" id="AEQ98498.1"/>
    </source>
</evidence>
<protein>
    <submittedName>
        <fullName evidence="1">Uncharacterized protein</fullName>
    </submittedName>
</protein>
<dbReference type="KEGG" id="xor:XOC_4433"/>
<dbReference type="EMBL" id="CP003057">
    <property type="protein sequence ID" value="AEQ98498.1"/>
    <property type="molecule type" value="Genomic_DNA"/>
</dbReference>
<reference evidence="1 2" key="1">
    <citation type="journal article" date="2011" name="J. Bacteriol.">
        <title>Two new complete genome sequences offer insight into host and tissue specificity of plant pathogenic Xanthomonas spp.</title>
        <authorList>
            <person name="Bogdanove A.J."/>
            <person name="Koebnik R."/>
            <person name="Lu H."/>
            <person name="Furutani A."/>
            <person name="Angiuoli S.V."/>
            <person name="Patil P.B."/>
            <person name="Van Sluys M.A."/>
            <person name="Ryan R.P."/>
            <person name="Meyer D.F."/>
            <person name="Han S.W."/>
            <person name="Aparna G."/>
            <person name="Rajaram M."/>
            <person name="Delcher A.L."/>
            <person name="Phillippy A.M."/>
            <person name="Puiu D."/>
            <person name="Schatz M.C."/>
            <person name="Shumway M."/>
            <person name="Sommer D.D."/>
            <person name="Trapnell C."/>
            <person name="Benahmed F."/>
            <person name="Dimitrov G."/>
            <person name="Madupu R."/>
            <person name="Radune D."/>
            <person name="Sullivan S."/>
            <person name="Jha G."/>
            <person name="Ishihara H."/>
            <person name="Lee S.W."/>
            <person name="Pandey A."/>
            <person name="Sharma V."/>
            <person name="Sriariyanun M."/>
            <person name="Szurek B."/>
            <person name="Vera-Cruz C.M."/>
            <person name="Dorman K.S."/>
            <person name="Ronald P.C."/>
            <person name="Verdier V."/>
            <person name="Dow J.M."/>
            <person name="Sonti R.V."/>
            <person name="Tsuge S."/>
            <person name="Brendel V.P."/>
            <person name="Rabinowicz P.D."/>
            <person name="Leach J.E."/>
            <person name="White F.F."/>
            <person name="Salzberg S.L."/>
        </authorList>
    </citation>
    <scope>NUCLEOTIDE SEQUENCE [LARGE SCALE GENOMIC DNA]</scope>
    <source>
        <strain evidence="1 2">BLS256</strain>
    </source>
</reference>
<dbReference type="HOGENOM" id="CLU_3319334_0_0_6"/>
<dbReference type="Proteomes" id="UP000008851">
    <property type="component" value="Chromosome"/>
</dbReference>
<name>G7TAA9_XANOB</name>
<organism evidence="1 2">
    <name type="scientific">Xanthomonas oryzae pv. oryzicola (strain BLS256)</name>
    <dbReference type="NCBI Taxonomy" id="383407"/>
    <lineage>
        <taxon>Bacteria</taxon>
        <taxon>Pseudomonadati</taxon>
        <taxon>Pseudomonadota</taxon>
        <taxon>Gammaproteobacteria</taxon>
        <taxon>Lysobacterales</taxon>
        <taxon>Lysobacteraceae</taxon>
        <taxon>Xanthomonas</taxon>
    </lineage>
</organism>
<dbReference type="AlphaFoldDB" id="G7TAA9"/>
<gene>
    <name evidence="1" type="ORF">XOC_4433</name>
</gene>
<evidence type="ECO:0000313" key="2">
    <source>
        <dbReference type="Proteomes" id="UP000008851"/>
    </source>
</evidence>